<evidence type="ECO:0000313" key="3">
    <source>
        <dbReference type="Proteomes" id="UP001209878"/>
    </source>
</evidence>
<gene>
    <name evidence="2" type="ORF">NP493_215g03019</name>
</gene>
<reference evidence="2" key="1">
    <citation type="journal article" date="2023" name="Mol. Biol. Evol.">
        <title>Third-Generation Sequencing Reveals the Adaptive Role of the Epigenome in Three Deep-Sea Polychaetes.</title>
        <authorList>
            <person name="Perez M."/>
            <person name="Aroh O."/>
            <person name="Sun Y."/>
            <person name="Lan Y."/>
            <person name="Juniper S.K."/>
            <person name="Young C.R."/>
            <person name="Angers B."/>
            <person name="Qian P.Y."/>
        </authorList>
    </citation>
    <scope>NUCLEOTIDE SEQUENCE</scope>
    <source>
        <strain evidence="2">R07B-5</strain>
    </source>
</reference>
<keyword evidence="3" id="KW-1185">Reference proteome</keyword>
<protein>
    <submittedName>
        <fullName evidence="2">Uncharacterized protein</fullName>
    </submittedName>
</protein>
<proteinExistence type="predicted"/>
<feature type="coiled-coil region" evidence="1">
    <location>
        <begin position="117"/>
        <end position="230"/>
    </location>
</feature>
<keyword evidence="1" id="KW-0175">Coiled coil</keyword>
<dbReference type="Proteomes" id="UP001209878">
    <property type="component" value="Unassembled WGS sequence"/>
</dbReference>
<comment type="caution">
    <text evidence="2">The sequence shown here is derived from an EMBL/GenBank/DDBJ whole genome shotgun (WGS) entry which is preliminary data.</text>
</comment>
<organism evidence="2 3">
    <name type="scientific">Ridgeia piscesae</name>
    <name type="common">Tubeworm</name>
    <dbReference type="NCBI Taxonomy" id="27915"/>
    <lineage>
        <taxon>Eukaryota</taxon>
        <taxon>Metazoa</taxon>
        <taxon>Spiralia</taxon>
        <taxon>Lophotrochozoa</taxon>
        <taxon>Annelida</taxon>
        <taxon>Polychaeta</taxon>
        <taxon>Sedentaria</taxon>
        <taxon>Canalipalpata</taxon>
        <taxon>Sabellida</taxon>
        <taxon>Siboglinidae</taxon>
        <taxon>Ridgeia</taxon>
    </lineage>
</organism>
<name>A0AAD9P0Q1_RIDPI</name>
<accession>A0AAD9P0Q1</accession>
<evidence type="ECO:0000256" key="1">
    <source>
        <dbReference type="SAM" id="Coils"/>
    </source>
</evidence>
<evidence type="ECO:0000313" key="2">
    <source>
        <dbReference type="EMBL" id="KAK2185982.1"/>
    </source>
</evidence>
<dbReference type="AlphaFoldDB" id="A0AAD9P0Q1"/>
<dbReference type="EMBL" id="JAODUO010000216">
    <property type="protein sequence ID" value="KAK2185982.1"/>
    <property type="molecule type" value="Genomic_DNA"/>
</dbReference>
<sequence length="238" mass="28026">MEMPDIHMCAQLTYLNDQLKRRVKQLKRQNTELLQQLADVHEQQRVDSLMRQYVTTRDSAVQTDPVKFGQTSRGRGPVVKKTPTQQQPNVLNNERLNKVLGLYNNLMKRYDKELKVNEKHTDTIAKLNLKVIELEDQLAKKQVLTPQVEARNRMHQRTNDITDSEDLTDQLKKTRCERDQLREEVSGLKAELKGLDHGFFEEIEDMKYALQQSARLNKEYEKLLRRLCNQFGLPYPYT</sequence>
<feature type="coiled-coil region" evidence="1">
    <location>
        <begin position="9"/>
        <end position="43"/>
    </location>
</feature>